<feature type="region of interest" description="Disordered" evidence="1">
    <location>
        <begin position="28"/>
        <end position="55"/>
    </location>
</feature>
<feature type="compositionally biased region" description="Basic and acidic residues" evidence="1">
    <location>
        <begin position="28"/>
        <end position="50"/>
    </location>
</feature>
<reference evidence="2 3" key="1">
    <citation type="submission" date="2019-12" db="EMBL/GenBank/DDBJ databases">
        <authorList>
            <person name="Kim Y.S."/>
        </authorList>
    </citation>
    <scope>NUCLEOTIDE SEQUENCE [LARGE SCALE GENOMIC DNA]</scope>
    <source>
        <strain evidence="2 3">MMS17-SY077</strain>
    </source>
</reference>
<evidence type="ECO:0000313" key="3">
    <source>
        <dbReference type="Proteomes" id="UP000438182"/>
    </source>
</evidence>
<comment type="caution">
    <text evidence="2">The sequence shown here is derived from an EMBL/GenBank/DDBJ whole genome shotgun (WGS) entry which is preliminary data.</text>
</comment>
<dbReference type="Proteomes" id="UP000438182">
    <property type="component" value="Unassembled WGS sequence"/>
</dbReference>
<proteinExistence type="predicted"/>
<evidence type="ECO:0000313" key="2">
    <source>
        <dbReference type="EMBL" id="MWB99679.1"/>
    </source>
</evidence>
<sequence length="323" mass="35340">MPKTPGRKRRFFFKPWAAAARRAHLAELERQAKAEAEARSNVRVSPPHDDPDVDPIFAELVDRDASERAARPVVLPGLEPPTPPIPAPPGVPSTLDTPTAATPVQDRPWISEPIDNPIDPDEAVAEGLLLAENAVIMGMKNRMIMQTLAPDGFATTDHINEARLELIEASDELRRSAEIAQREYVGALQRPGKAPTPHSYRRRDAGNLRLREQVGRRTAEILRDLGDNSAYLASIVDRARRDAWREIGDALLDRLDRRLAGGAAEPTAQDAVDAAEREARIGAVHGDLNALADGRSRERDPSAETTGIAARRIAEAQDPYGAF</sequence>
<keyword evidence="3" id="KW-1185">Reference proteome</keyword>
<dbReference type="AlphaFoldDB" id="A0A6I4P5H1"/>
<dbReference type="EMBL" id="WSTA01000073">
    <property type="protein sequence ID" value="MWB99679.1"/>
    <property type="molecule type" value="Genomic_DNA"/>
</dbReference>
<name>A0A6I4P5H1_9MICO</name>
<organism evidence="2 3">
    <name type="scientific">Agromyces seonyuensis</name>
    <dbReference type="NCBI Taxonomy" id="2662446"/>
    <lineage>
        <taxon>Bacteria</taxon>
        <taxon>Bacillati</taxon>
        <taxon>Actinomycetota</taxon>
        <taxon>Actinomycetes</taxon>
        <taxon>Micrococcales</taxon>
        <taxon>Microbacteriaceae</taxon>
        <taxon>Agromyces</taxon>
    </lineage>
</organism>
<accession>A0A6I4P5H1</accession>
<protein>
    <submittedName>
        <fullName evidence="2">Uncharacterized protein</fullName>
    </submittedName>
</protein>
<evidence type="ECO:0000256" key="1">
    <source>
        <dbReference type="SAM" id="MobiDB-lite"/>
    </source>
</evidence>
<dbReference type="RefSeq" id="WP_160426149.1">
    <property type="nucleotide sequence ID" value="NZ_WSTA01000073.1"/>
</dbReference>
<gene>
    <name evidence="2" type="ORF">GB864_14095</name>
</gene>